<name>A0ABN3EST1_9ACTN</name>
<dbReference type="PANTHER" id="PTHR43712">
    <property type="entry name" value="PUTATIVE (AFU_ORTHOLOGUE AFUA_4G14580)-RELATED"/>
    <property type="match status" value="1"/>
</dbReference>
<dbReference type="Pfam" id="PF08100">
    <property type="entry name" value="Dimerisation"/>
    <property type="match status" value="1"/>
</dbReference>
<gene>
    <name evidence="6" type="primary">phzM</name>
    <name evidence="6" type="ORF">GCM10010430_62830</name>
</gene>
<feature type="domain" description="O-methyltransferase C-terminal" evidence="4">
    <location>
        <begin position="110"/>
        <end position="314"/>
    </location>
</feature>
<feature type="domain" description="O-methyltransferase dimerisation" evidence="5">
    <location>
        <begin position="13"/>
        <end position="87"/>
    </location>
</feature>
<dbReference type="InterPro" id="IPR012967">
    <property type="entry name" value="COMT_dimerisation"/>
</dbReference>
<keyword evidence="3" id="KW-0949">S-adenosyl-L-methionine</keyword>
<dbReference type="RefSeq" id="WP_344639927.1">
    <property type="nucleotide sequence ID" value="NZ_BAAATR010000037.1"/>
</dbReference>
<dbReference type="PANTHER" id="PTHR43712:SF2">
    <property type="entry name" value="O-METHYLTRANSFERASE CICE"/>
    <property type="match status" value="1"/>
</dbReference>
<protein>
    <submittedName>
        <fullName evidence="6">Phenazine-1-carboxylate N-methyltransferase PhzM</fullName>
    </submittedName>
</protein>
<sequence length="336" mass="36215">MTTDPSAARAAVDLLTGAWRAQAVHVATRLGLPDLIAAGRTTGAALAEATGTDTDALHRLLRLLVILGVLEGGEPDGYRNSAVGDLLRDRPGSLRDLSLLYGEEFYRAWSGAEHALRTGRPAFEQEYGQSLIAYLGGNQEAAGRFQRAMQGSNFFFERVPEVFDFAGCRLVVDIGGGSGQLLSTVLAAAPDAHGVLVDLPHVLPIARAHLAATVGEDRVRLVGQDMFEGPLPEGADAYLLSRVLGDWDEPACLRLLAEVRAVMRADSRLLVLERVVREDGTGPLAALWDVHLLVVNGGRQRTLDEYHTLFGRSGLAVERIEELPMENSVLVVAPER</sequence>
<dbReference type="CDD" id="cd02440">
    <property type="entry name" value="AdoMet_MTases"/>
    <property type="match status" value="1"/>
</dbReference>
<keyword evidence="2" id="KW-0808">Transferase</keyword>
<organism evidence="6 7">
    <name type="scientific">Kitasatospora cystarginea</name>
    <dbReference type="NCBI Taxonomy" id="58350"/>
    <lineage>
        <taxon>Bacteria</taxon>
        <taxon>Bacillati</taxon>
        <taxon>Actinomycetota</taxon>
        <taxon>Actinomycetes</taxon>
        <taxon>Kitasatosporales</taxon>
        <taxon>Streptomycetaceae</taxon>
        <taxon>Kitasatospora</taxon>
    </lineage>
</organism>
<evidence type="ECO:0000313" key="7">
    <source>
        <dbReference type="Proteomes" id="UP001500305"/>
    </source>
</evidence>
<dbReference type="InterPro" id="IPR001077">
    <property type="entry name" value="COMT_C"/>
</dbReference>
<dbReference type="PROSITE" id="PS51683">
    <property type="entry name" value="SAM_OMT_II"/>
    <property type="match status" value="1"/>
</dbReference>
<dbReference type="Pfam" id="PF00891">
    <property type="entry name" value="Methyltransf_2"/>
    <property type="match status" value="1"/>
</dbReference>
<dbReference type="PIRSF" id="PIRSF005739">
    <property type="entry name" value="O-mtase"/>
    <property type="match status" value="1"/>
</dbReference>
<proteinExistence type="predicted"/>
<dbReference type="InterPro" id="IPR036390">
    <property type="entry name" value="WH_DNA-bd_sf"/>
</dbReference>
<evidence type="ECO:0000256" key="1">
    <source>
        <dbReference type="ARBA" id="ARBA00022603"/>
    </source>
</evidence>
<evidence type="ECO:0000259" key="5">
    <source>
        <dbReference type="Pfam" id="PF08100"/>
    </source>
</evidence>
<evidence type="ECO:0000256" key="2">
    <source>
        <dbReference type="ARBA" id="ARBA00022679"/>
    </source>
</evidence>
<keyword evidence="1" id="KW-0489">Methyltransferase</keyword>
<reference evidence="6 7" key="1">
    <citation type="journal article" date="2019" name="Int. J. Syst. Evol. Microbiol.">
        <title>The Global Catalogue of Microorganisms (GCM) 10K type strain sequencing project: providing services to taxonomists for standard genome sequencing and annotation.</title>
        <authorList>
            <consortium name="The Broad Institute Genomics Platform"/>
            <consortium name="The Broad Institute Genome Sequencing Center for Infectious Disease"/>
            <person name="Wu L."/>
            <person name="Ma J."/>
        </authorList>
    </citation>
    <scope>NUCLEOTIDE SEQUENCE [LARGE SCALE GENOMIC DNA]</scope>
    <source>
        <strain evidence="6 7">JCM 7356</strain>
    </source>
</reference>
<dbReference type="SUPFAM" id="SSF46785">
    <property type="entry name" value="Winged helix' DNA-binding domain"/>
    <property type="match status" value="1"/>
</dbReference>
<comment type="caution">
    <text evidence="6">The sequence shown here is derived from an EMBL/GenBank/DDBJ whole genome shotgun (WGS) entry which is preliminary data.</text>
</comment>
<dbReference type="EMBL" id="BAAATR010000037">
    <property type="protein sequence ID" value="GAA2268825.1"/>
    <property type="molecule type" value="Genomic_DNA"/>
</dbReference>
<evidence type="ECO:0000256" key="3">
    <source>
        <dbReference type="ARBA" id="ARBA00022691"/>
    </source>
</evidence>
<evidence type="ECO:0000313" key="6">
    <source>
        <dbReference type="EMBL" id="GAA2268825.1"/>
    </source>
</evidence>
<keyword evidence="7" id="KW-1185">Reference proteome</keyword>
<dbReference type="InterPro" id="IPR036388">
    <property type="entry name" value="WH-like_DNA-bd_sf"/>
</dbReference>
<evidence type="ECO:0000259" key="4">
    <source>
        <dbReference type="Pfam" id="PF00891"/>
    </source>
</evidence>
<dbReference type="InterPro" id="IPR029063">
    <property type="entry name" value="SAM-dependent_MTases_sf"/>
</dbReference>
<dbReference type="SUPFAM" id="SSF53335">
    <property type="entry name" value="S-adenosyl-L-methionine-dependent methyltransferases"/>
    <property type="match status" value="1"/>
</dbReference>
<dbReference type="Gene3D" id="3.40.50.150">
    <property type="entry name" value="Vaccinia Virus protein VP39"/>
    <property type="match status" value="1"/>
</dbReference>
<dbReference type="InterPro" id="IPR016461">
    <property type="entry name" value="COMT-like"/>
</dbReference>
<accession>A0ABN3EST1</accession>
<dbReference type="Gene3D" id="1.10.10.10">
    <property type="entry name" value="Winged helix-like DNA-binding domain superfamily/Winged helix DNA-binding domain"/>
    <property type="match status" value="1"/>
</dbReference>
<dbReference type="Proteomes" id="UP001500305">
    <property type="component" value="Unassembled WGS sequence"/>
</dbReference>